<comment type="caution">
    <text evidence="1">The sequence shown here is derived from an EMBL/GenBank/DDBJ whole genome shotgun (WGS) entry which is preliminary data.</text>
</comment>
<gene>
    <name evidence="1" type="ORF">SLEP1_g11001</name>
</gene>
<sequence length="217" mass="23558">MLNLCPSCSSSTLRAWPLQLMADLDSKCLSFAARAQVLHFMLDLSSLVVDLGSSCLSSAICARPLKLVADLGCKCLNSAARAQVLHFVLDLCSSCILHLRLVHFPTRDSAIIISDFYSSQFVLKQDACSSCSSISQLMLKQDACSSSLSSLIGLLRKAKWCWTTLLLPSWCIALSFAAAELDCFVAAELDRLVAAELGYSAAAIKLELIFSLRTPRL</sequence>
<evidence type="ECO:0000313" key="1">
    <source>
        <dbReference type="EMBL" id="GKU97929.1"/>
    </source>
</evidence>
<accession>A0AAV5IL99</accession>
<evidence type="ECO:0000313" key="2">
    <source>
        <dbReference type="Proteomes" id="UP001054252"/>
    </source>
</evidence>
<dbReference type="AlphaFoldDB" id="A0AAV5IL99"/>
<organism evidence="1 2">
    <name type="scientific">Rubroshorea leprosula</name>
    <dbReference type="NCBI Taxonomy" id="152421"/>
    <lineage>
        <taxon>Eukaryota</taxon>
        <taxon>Viridiplantae</taxon>
        <taxon>Streptophyta</taxon>
        <taxon>Embryophyta</taxon>
        <taxon>Tracheophyta</taxon>
        <taxon>Spermatophyta</taxon>
        <taxon>Magnoliopsida</taxon>
        <taxon>eudicotyledons</taxon>
        <taxon>Gunneridae</taxon>
        <taxon>Pentapetalae</taxon>
        <taxon>rosids</taxon>
        <taxon>malvids</taxon>
        <taxon>Malvales</taxon>
        <taxon>Dipterocarpaceae</taxon>
        <taxon>Rubroshorea</taxon>
    </lineage>
</organism>
<dbReference type="EMBL" id="BPVZ01000012">
    <property type="protein sequence ID" value="GKU97929.1"/>
    <property type="molecule type" value="Genomic_DNA"/>
</dbReference>
<proteinExistence type="predicted"/>
<keyword evidence="2" id="KW-1185">Reference proteome</keyword>
<reference evidence="1 2" key="1">
    <citation type="journal article" date="2021" name="Commun. Biol.">
        <title>The genome of Shorea leprosula (Dipterocarpaceae) highlights the ecological relevance of drought in aseasonal tropical rainforests.</title>
        <authorList>
            <person name="Ng K.K.S."/>
            <person name="Kobayashi M.J."/>
            <person name="Fawcett J.A."/>
            <person name="Hatakeyama M."/>
            <person name="Paape T."/>
            <person name="Ng C.H."/>
            <person name="Ang C.C."/>
            <person name="Tnah L.H."/>
            <person name="Lee C.T."/>
            <person name="Nishiyama T."/>
            <person name="Sese J."/>
            <person name="O'Brien M.J."/>
            <person name="Copetti D."/>
            <person name="Mohd Noor M.I."/>
            <person name="Ong R.C."/>
            <person name="Putra M."/>
            <person name="Sireger I.Z."/>
            <person name="Indrioko S."/>
            <person name="Kosugi Y."/>
            <person name="Izuno A."/>
            <person name="Isagi Y."/>
            <person name="Lee S.L."/>
            <person name="Shimizu K.K."/>
        </authorList>
    </citation>
    <scope>NUCLEOTIDE SEQUENCE [LARGE SCALE GENOMIC DNA]</scope>
    <source>
        <strain evidence="1">214</strain>
    </source>
</reference>
<protein>
    <submittedName>
        <fullName evidence="1">Uncharacterized protein</fullName>
    </submittedName>
</protein>
<dbReference type="Proteomes" id="UP001054252">
    <property type="component" value="Unassembled WGS sequence"/>
</dbReference>
<name>A0AAV5IL99_9ROSI</name>